<dbReference type="PANTHER" id="PTHR12161:SF5">
    <property type="entry name" value="IST1 HOMOLOG"/>
    <property type="match status" value="1"/>
</dbReference>
<proteinExistence type="inferred from homology"/>
<organism evidence="8 9">
    <name type="scientific">Epichloe festucae (strain Fl1)</name>
    <dbReference type="NCBI Taxonomy" id="877507"/>
    <lineage>
        <taxon>Eukaryota</taxon>
        <taxon>Fungi</taxon>
        <taxon>Dikarya</taxon>
        <taxon>Ascomycota</taxon>
        <taxon>Pezizomycotina</taxon>
        <taxon>Sordariomycetes</taxon>
        <taxon>Hypocreomycetidae</taxon>
        <taxon>Hypocreales</taxon>
        <taxon>Clavicipitaceae</taxon>
        <taxon>Epichloe</taxon>
    </lineage>
</organism>
<dbReference type="PROSITE" id="PS50158">
    <property type="entry name" value="ZF_CCHC"/>
    <property type="match status" value="1"/>
</dbReference>
<evidence type="ECO:0000256" key="3">
    <source>
        <dbReference type="ARBA" id="ARBA00022771"/>
    </source>
</evidence>
<feature type="compositionally biased region" description="Basic and acidic residues" evidence="6">
    <location>
        <begin position="580"/>
        <end position="591"/>
    </location>
</feature>
<keyword evidence="9" id="KW-1185">Reference proteome</keyword>
<dbReference type="InterPro" id="IPR001878">
    <property type="entry name" value="Znf_CCHC"/>
</dbReference>
<feature type="compositionally biased region" description="Basic and acidic residues" evidence="6">
    <location>
        <begin position="398"/>
        <end position="412"/>
    </location>
</feature>
<keyword evidence="3 5" id="KW-0863">Zinc-finger</keyword>
<keyword evidence="2" id="KW-0479">Metal-binding</keyword>
<feature type="region of interest" description="Disordered" evidence="6">
    <location>
        <begin position="177"/>
        <end position="288"/>
    </location>
</feature>
<evidence type="ECO:0000313" key="9">
    <source>
        <dbReference type="Proteomes" id="UP000594364"/>
    </source>
</evidence>
<dbReference type="Gene3D" id="1.20.1260.60">
    <property type="entry name" value="Vacuolar protein sorting-associated protein Ist1"/>
    <property type="match status" value="1"/>
</dbReference>
<feature type="compositionally biased region" description="Acidic residues" evidence="6">
    <location>
        <begin position="186"/>
        <end position="202"/>
    </location>
</feature>
<dbReference type="OrthoDB" id="29853at2759"/>
<dbReference type="Pfam" id="PF03398">
    <property type="entry name" value="Ist1"/>
    <property type="match status" value="1"/>
</dbReference>
<gene>
    <name evidence="8" type="ORF">C2857_007166</name>
</gene>
<feature type="domain" description="CCHC-type" evidence="7">
    <location>
        <begin position="443"/>
        <end position="458"/>
    </location>
</feature>
<evidence type="ECO:0000256" key="6">
    <source>
        <dbReference type="SAM" id="MobiDB-lite"/>
    </source>
</evidence>
<protein>
    <recommendedName>
        <fullName evidence="7">CCHC-type domain-containing protein</fullName>
    </recommendedName>
</protein>
<feature type="compositionally biased region" description="Low complexity" evidence="6">
    <location>
        <begin position="242"/>
        <end position="252"/>
    </location>
</feature>
<evidence type="ECO:0000259" key="7">
    <source>
        <dbReference type="PROSITE" id="PS50158"/>
    </source>
</evidence>
<dbReference type="PANTHER" id="PTHR12161">
    <property type="entry name" value="IST1 FAMILY MEMBER"/>
    <property type="match status" value="1"/>
</dbReference>
<name>A0A7S9KM95_EPIFF</name>
<feature type="region of interest" description="Disordered" evidence="6">
    <location>
        <begin position="535"/>
        <end position="591"/>
    </location>
</feature>
<reference evidence="8 9" key="1">
    <citation type="journal article" date="2018" name="PLoS Genet.">
        <title>Repeat elements organise 3D genome structure and mediate transcription in the filamentous fungus Epichloe festucae.</title>
        <authorList>
            <person name="Winter D.J."/>
            <person name="Ganley A.R.D."/>
            <person name="Young C.A."/>
            <person name="Liachko I."/>
            <person name="Schardl C.L."/>
            <person name="Dupont P.Y."/>
            <person name="Berry D."/>
            <person name="Ram A."/>
            <person name="Scott B."/>
            <person name="Cox M.P."/>
        </authorList>
    </citation>
    <scope>NUCLEOTIDE SEQUENCE [LARGE SCALE GENOMIC DNA]</scope>
    <source>
        <strain evidence="8 9">Fl1</strain>
    </source>
</reference>
<evidence type="ECO:0000256" key="2">
    <source>
        <dbReference type="ARBA" id="ARBA00022723"/>
    </source>
</evidence>
<evidence type="ECO:0000256" key="4">
    <source>
        <dbReference type="ARBA" id="ARBA00022833"/>
    </source>
</evidence>
<dbReference type="GO" id="GO:0008270">
    <property type="term" value="F:zinc ion binding"/>
    <property type="evidence" value="ECO:0007669"/>
    <property type="project" value="UniProtKB-KW"/>
</dbReference>
<dbReference type="InterPro" id="IPR005061">
    <property type="entry name" value="Ist1"/>
</dbReference>
<evidence type="ECO:0000256" key="5">
    <source>
        <dbReference type="PROSITE-ProRule" id="PRU00047"/>
    </source>
</evidence>
<feature type="region of interest" description="Disordered" evidence="6">
    <location>
        <begin position="352"/>
        <end position="412"/>
    </location>
</feature>
<dbReference type="InterPro" id="IPR025829">
    <property type="entry name" value="Zn_knuckle_CX2CX3GHX4C"/>
</dbReference>
<dbReference type="EMBL" id="CP031385">
    <property type="protein sequence ID" value="QPG94859.1"/>
    <property type="molecule type" value="Genomic_DNA"/>
</dbReference>
<dbReference type="Proteomes" id="UP000594364">
    <property type="component" value="Chromosome 1"/>
</dbReference>
<accession>A0A7S9KM95</accession>
<dbReference type="FunFam" id="1.20.1260.60:FF:000002">
    <property type="entry name" value="Vacuolar protein sorting-associated protein IST1"/>
    <property type="match status" value="1"/>
</dbReference>
<keyword evidence="4" id="KW-0862">Zinc</keyword>
<sequence length="810" mass="89673">MPPATSVLTKLKVQLKLAIARLRMVQQRDEQVGKTQQRAMAQLLEAGKIDSATIRVENIIRSDITTELHEMLELYCELLLARAGLMESSVCDPGLEEAIKSIIYAAPKTEIKELIVVRQLLAEKYGKEFVLAAMENADGKVNERVIKKLSVEPPKQELVQGYLEEIARAYGVDWPKRAKATPPPELLDEYEDDDVDVDDVDGGNDQSGGQKILAEPLTAGRKLSKGEEELNRATPPQGFAGPRSPVTVTPPRRTTDNIHPKVTLGSVELKPNTKTEQATSRMEPDGAVPDISDLEKRFAALKQRSQVLSVWDNSHTLTWHQFERHSEVPDLQRLMQNIRREIERKFTCDGATSVGVDSQRQARRRSGSSSQRRLDDPRGGHRGSVPRSACGLTMAKTETPDKPALRPRDHRDISTGRLACKTDCDTISAKSAGKLPGSGMNNRCGRCNRSGHLISHCPTNGGPSWDHAPPARYVCIICGAWGTHYVWDCPEQKTPPTAQTEALPVTDERKSEQKMQGAPPTQMNTGNIHLAVVPSKSDLLEPRRKLKEEPDDDDLLAPKLGHTVALPVRPSSPPKFPRAPRHDSADLKPNDDDLMEWSLSLKTEDIKSLRIEICAQETDRESPKVEDKRVGIHTKANMTPKELSTAEEVALQCADEFLCRLQHAVKRRYKDGAENDLMLWDDEIPSKKPKIEAAADDQDCVPGQEPVSNVDAFPLPCPAIATGTYSPGSEKFPSVQKLSQLFFDQMNNGPSAQFLFPSHAWEPAIQESRQSAMELWPAGLETKTEDTCDDGQVVDRGGRENVGEVGLARN</sequence>
<dbReference type="InterPro" id="IPR036875">
    <property type="entry name" value="Znf_CCHC_sf"/>
</dbReference>
<comment type="similarity">
    <text evidence="1">Belongs to the IST1 family.</text>
</comment>
<dbReference type="InterPro" id="IPR042277">
    <property type="entry name" value="IST1-like"/>
</dbReference>
<dbReference type="Pfam" id="PF13696">
    <property type="entry name" value="zf-CCHC_2"/>
    <property type="match status" value="1"/>
</dbReference>
<dbReference type="SUPFAM" id="SSF57756">
    <property type="entry name" value="Retrovirus zinc finger-like domains"/>
    <property type="match status" value="1"/>
</dbReference>
<dbReference type="GO" id="GO:0015031">
    <property type="term" value="P:protein transport"/>
    <property type="evidence" value="ECO:0007669"/>
    <property type="project" value="InterPro"/>
</dbReference>
<evidence type="ECO:0000313" key="8">
    <source>
        <dbReference type="EMBL" id="QPG94859.1"/>
    </source>
</evidence>
<dbReference type="Gene3D" id="4.10.60.10">
    <property type="entry name" value="Zinc finger, CCHC-type"/>
    <property type="match status" value="1"/>
</dbReference>
<dbReference type="AlphaFoldDB" id="A0A7S9KM95"/>
<evidence type="ECO:0000256" key="1">
    <source>
        <dbReference type="ARBA" id="ARBA00005536"/>
    </source>
</evidence>
<feature type="compositionally biased region" description="Basic and acidic residues" evidence="6">
    <location>
        <begin position="538"/>
        <end position="548"/>
    </location>
</feature>
<dbReference type="GO" id="GO:0003676">
    <property type="term" value="F:nucleic acid binding"/>
    <property type="evidence" value="ECO:0007669"/>
    <property type="project" value="InterPro"/>
</dbReference>